<dbReference type="AlphaFoldDB" id="A0A644WKG8"/>
<accession>A0A644WKG8</accession>
<comment type="caution">
    <text evidence="2">The sequence shown here is derived from an EMBL/GenBank/DDBJ whole genome shotgun (WGS) entry which is preliminary data.</text>
</comment>
<evidence type="ECO:0000259" key="1">
    <source>
        <dbReference type="PROSITE" id="PS51910"/>
    </source>
</evidence>
<dbReference type="PROSITE" id="PS51910">
    <property type="entry name" value="GH18_2"/>
    <property type="match status" value="1"/>
</dbReference>
<dbReference type="GO" id="GO:0005975">
    <property type="term" value="P:carbohydrate metabolic process"/>
    <property type="evidence" value="ECO:0007669"/>
    <property type="project" value="InterPro"/>
</dbReference>
<dbReference type="GO" id="GO:0008061">
    <property type="term" value="F:chitin binding"/>
    <property type="evidence" value="ECO:0007669"/>
    <property type="project" value="InterPro"/>
</dbReference>
<dbReference type="InterPro" id="IPR029070">
    <property type="entry name" value="Chitinase_insertion_sf"/>
</dbReference>
<dbReference type="SUPFAM" id="SSF51445">
    <property type="entry name" value="(Trans)glycosidases"/>
    <property type="match status" value="1"/>
</dbReference>
<protein>
    <recommendedName>
        <fullName evidence="1">GH18 domain-containing protein</fullName>
    </recommendedName>
</protein>
<dbReference type="EMBL" id="VSSQ01001005">
    <property type="protein sequence ID" value="MPM04051.1"/>
    <property type="molecule type" value="Genomic_DNA"/>
</dbReference>
<dbReference type="InterPro" id="IPR011583">
    <property type="entry name" value="Chitinase_II/V-like_cat"/>
</dbReference>
<reference evidence="2" key="1">
    <citation type="submission" date="2019-08" db="EMBL/GenBank/DDBJ databases">
        <authorList>
            <person name="Kucharzyk K."/>
            <person name="Murdoch R.W."/>
            <person name="Higgins S."/>
            <person name="Loffler F."/>
        </authorList>
    </citation>
    <scope>NUCLEOTIDE SEQUENCE</scope>
</reference>
<sequence>MDAVSVGWARISVDPETGPWLNSTSQGNNEWVPPQDPTLVTGYFKENNTPCNLNVYASVWDSVALPDGTASNAAAEILKSEESRRQTVAAIVAASPDWAGITIDFEGMKSSLKDEFTSFMTSLRAALPSDKTLYVCVPPDTWFDGFDYRALGEVCDKVILMAHDYQWSSIPDYYVGTDQTNCPVTPFPEIYKALRAITDEKTGVADRGKIALAISIASTGFQVDNNGLLLSTTFYNPSTATILLRLRQPGTQMFYSDYYRNPYIYYTAEDGSRYKVWYEDARSVTDKLDLARMFGITGVSLWRIGNIPAYDDASLNYNVWEAVLNQRS</sequence>
<proteinExistence type="predicted"/>
<dbReference type="Gene3D" id="3.10.50.10">
    <property type="match status" value="1"/>
</dbReference>
<dbReference type="Gene3D" id="3.20.20.80">
    <property type="entry name" value="Glycosidases"/>
    <property type="match status" value="1"/>
</dbReference>
<dbReference type="PANTHER" id="PTHR46066:SF2">
    <property type="entry name" value="CHITINASE DOMAIN-CONTAINING PROTEIN 1"/>
    <property type="match status" value="1"/>
</dbReference>
<dbReference type="Pfam" id="PF00704">
    <property type="entry name" value="Glyco_hydro_18"/>
    <property type="match status" value="1"/>
</dbReference>
<dbReference type="InterPro" id="IPR001223">
    <property type="entry name" value="Glyco_hydro18_cat"/>
</dbReference>
<dbReference type="SMART" id="SM00636">
    <property type="entry name" value="Glyco_18"/>
    <property type="match status" value="1"/>
</dbReference>
<gene>
    <name evidence="2" type="ORF">SDC9_50321</name>
</gene>
<name>A0A644WKG8_9ZZZZ</name>
<dbReference type="InterPro" id="IPR017853">
    <property type="entry name" value="GH"/>
</dbReference>
<evidence type="ECO:0000313" key="2">
    <source>
        <dbReference type="EMBL" id="MPM04051.1"/>
    </source>
</evidence>
<feature type="domain" description="GH18" evidence="1">
    <location>
        <begin position="1"/>
        <end position="317"/>
    </location>
</feature>
<dbReference type="PANTHER" id="PTHR46066">
    <property type="entry name" value="CHITINASE DOMAIN-CONTAINING PROTEIN 1 FAMILY MEMBER"/>
    <property type="match status" value="1"/>
</dbReference>
<organism evidence="2">
    <name type="scientific">bioreactor metagenome</name>
    <dbReference type="NCBI Taxonomy" id="1076179"/>
    <lineage>
        <taxon>unclassified sequences</taxon>
        <taxon>metagenomes</taxon>
        <taxon>ecological metagenomes</taxon>
    </lineage>
</organism>